<dbReference type="Proteomes" id="UP000005239">
    <property type="component" value="Unassembled WGS sequence"/>
</dbReference>
<accession>A0A8R1USJ4</accession>
<name>A0A2A6CEI4_PRIPA</name>
<proteinExistence type="predicted"/>
<reference evidence="1" key="2">
    <citation type="submission" date="2022-06" db="UniProtKB">
        <authorList>
            <consortium name="EnsemblMetazoa"/>
        </authorList>
    </citation>
    <scope>IDENTIFICATION</scope>
    <source>
        <strain evidence="1">PS312</strain>
    </source>
</reference>
<dbReference type="EnsemblMetazoa" id="PPA39577.1">
    <property type="protein sequence ID" value="PPA39577.1"/>
    <property type="gene ID" value="WBGene00277946"/>
</dbReference>
<keyword evidence="2" id="KW-1185">Reference proteome</keyword>
<protein>
    <submittedName>
        <fullName evidence="1">Uncharacterized protein</fullName>
    </submittedName>
</protein>
<sequence>MTRTVVTGPPVKRRKEFDENKELPFLDFPNEIIFRCYGYFDLESRMKMKSLGNKRLNNIEMETKYRYGSLDISYNNINHPRTINDIRLVCDDSVVDVPHSVALKEFELLAKNTHFNLVTYKTCIPEDDSTCQLLSSLEAKTIVIEVFGIDDATLDMVMQNKERVIVRRSNVTTDALWNVYGKMKEGSIGVKYVKVETHDVESRFEFLGRLGSNYDRIDGFTPRENQKMKFENFKLVVTEGNLKVVASVLCWCGRFPGFVSFEIIDGEDKAEEDDEDILNAC</sequence>
<dbReference type="AlphaFoldDB" id="A0A2A6CEI4"/>
<evidence type="ECO:0000313" key="1">
    <source>
        <dbReference type="EnsemblMetazoa" id="PPA39577.1"/>
    </source>
</evidence>
<reference evidence="2" key="1">
    <citation type="journal article" date="2008" name="Nat. Genet.">
        <title>The Pristionchus pacificus genome provides a unique perspective on nematode lifestyle and parasitism.</title>
        <authorList>
            <person name="Dieterich C."/>
            <person name="Clifton S.W."/>
            <person name="Schuster L.N."/>
            <person name="Chinwalla A."/>
            <person name="Delehaunty K."/>
            <person name="Dinkelacker I."/>
            <person name="Fulton L."/>
            <person name="Fulton R."/>
            <person name="Godfrey J."/>
            <person name="Minx P."/>
            <person name="Mitreva M."/>
            <person name="Roeseler W."/>
            <person name="Tian H."/>
            <person name="Witte H."/>
            <person name="Yang S.P."/>
            <person name="Wilson R.K."/>
            <person name="Sommer R.J."/>
        </authorList>
    </citation>
    <scope>NUCLEOTIDE SEQUENCE [LARGE SCALE GENOMIC DNA]</scope>
    <source>
        <strain evidence="2">PS312</strain>
    </source>
</reference>
<accession>A0A2A6CEI4</accession>
<gene>
    <name evidence="1" type="primary">WBGene00277946</name>
</gene>
<evidence type="ECO:0000313" key="2">
    <source>
        <dbReference type="Proteomes" id="UP000005239"/>
    </source>
</evidence>
<organism evidence="1 2">
    <name type="scientific">Pristionchus pacificus</name>
    <name type="common">Parasitic nematode worm</name>
    <dbReference type="NCBI Taxonomy" id="54126"/>
    <lineage>
        <taxon>Eukaryota</taxon>
        <taxon>Metazoa</taxon>
        <taxon>Ecdysozoa</taxon>
        <taxon>Nematoda</taxon>
        <taxon>Chromadorea</taxon>
        <taxon>Rhabditida</taxon>
        <taxon>Rhabditina</taxon>
        <taxon>Diplogasteromorpha</taxon>
        <taxon>Diplogasteroidea</taxon>
        <taxon>Neodiplogasteridae</taxon>
        <taxon>Pristionchus</taxon>
    </lineage>
</organism>